<dbReference type="EMBL" id="JAWDGP010006861">
    <property type="protein sequence ID" value="KAK3734128.1"/>
    <property type="molecule type" value="Genomic_DNA"/>
</dbReference>
<sequence>MKNKSSGTSHTVQTVESLRRLSPTRYSTGLDEVPIRLTCEKSGRWGRSIVKLPSPVPTRHVYTVTRVDARLSEARGMDGDPIKRLERKSGKKP</sequence>
<feature type="region of interest" description="Disordered" evidence="1">
    <location>
        <begin position="1"/>
        <end position="23"/>
    </location>
</feature>
<reference evidence="2" key="1">
    <citation type="journal article" date="2023" name="G3 (Bethesda)">
        <title>A reference genome for the long-term kleptoplast-retaining sea slug Elysia crispata morphotype clarki.</title>
        <authorList>
            <person name="Eastman K.E."/>
            <person name="Pendleton A.L."/>
            <person name="Shaikh M.A."/>
            <person name="Suttiyut T."/>
            <person name="Ogas R."/>
            <person name="Tomko P."/>
            <person name="Gavelis G."/>
            <person name="Widhalm J.R."/>
            <person name="Wisecaver J.H."/>
        </authorList>
    </citation>
    <scope>NUCLEOTIDE SEQUENCE</scope>
    <source>
        <strain evidence="2">ECLA1</strain>
    </source>
</reference>
<name>A0AAE0Y701_9GAST</name>
<evidence type="ECO:0000256" key="1">
    <source>
        <dbReference type="SAM" id="MobiDB-lite"/>
    </source>
</evidence>
<evidence type="ECO:0000313" key="2">
    <source>
        <dbReference type="EMBL" id="KAK3734128.1"/>
    </source>
</evidence>
<feature type="compositionally biased region" description="Polar residues" evidence="1">
    <location>
        <begin position="1"/>
        <end position="16"/>
    </location>
</feature>
<gene>
    <name evidence="2" type="ORF">RRG08_000040</name>
</gene>
<dbReference type="Proteomes" id="UP001283361">
    <property type="component" value="Unassembled WGS sequence"/>
</dbReference>
<keyword evidence="3" id="KW-1185">Reference proteome</keyword>
<evidence type="ECO:0000313" key="3">
    <source>
        <dbReference type="Proteomes" id="UP001283361"/>
    </source>
</evidence>
<comment type="caution">
    <text evidence="2">The sequence shown here is derived from an EMBL/GenBank/DDBJ whole genome shotgun (WGS) entry which is preliminary data.</text>
</comment>
<organism evidence="2 3">
    <name type="scientific">Elysia crispata</name>
    <name type="common">lettuce slug</name>
    <dbReference type="NCBI Taxonomy" id="231223"/>
    <lineage>
        <taxon>Eukaryota</taxon>
        <taxon>Metazoa</taxon>
        <taxon>Spiralia</taxon>
        <taxon>Lophotrochozoa</taxon>
        <taxon>Mollusca</taxon>
        <taxon>Gastropoda</taxon>
        <taxon>Heterobranchia</taxon>
        <taxon>Euthyneura</taxon>
        <taxon>Panpulmonata</taxon>
        <taxon>Sacoglossa</taxon>
        <taxon>Placobranchoidea</taxon>
        <taxon>Plakobranchidae</taxon>
        <taxon>Elysia</taxon>
    </lineage>
</organism>
<proteinExistence type="predicted"/>
<protein>
    <submittedName>
        <fullName evidence="2">Uncharacterized protein</fullName>
    </submittedName>
</protein>
<dbReference type="AlphaFoldDB" id="A0AAE0Y701"/>
<accession>A0AAE0Y701</accession>